<keyword evidence="3" id="KW-1185">Reference proteome</keyword>
<dbReference type="Proteomes" id="UP000632063">
    <property type="component" value="Unassembled WGS sequence"/>
</dbReference>
<feature type="compositionally biased region" description="Basic and acidic residues" evidence="1">
    <location>
        <begin position="33"/>
        <end position="53"/>
    </location>
</feature>
<comment type="caution">
    <text evidence="2">The sequence shown here is derived from an EMBL/GenBank/DDBJ whole genome shotgun (WGS) entry which is preliminary data.</text>
</comment>
<evidence type="ECO:0008006" key="4">
    <source>
        <dbReference type="Google" id="ProtNLM"/>
    </source>
</evidence>
<dbReference type="EMBL" id="JACYXI010000001">
    <property type="protein sequence ID" value="MBD8890012.1"/>
    <property type="molecule type" value="Genomic_DNA"/>
</dbReference>
<evidence type="ECO:0000313" key="2">
    <source>
        <dbReference type="EMBL" id="MBD8890012.1"/>
    </source>
</evidence>
<reference evidence="2 3" key="2">
    <citation type="journal article" date="2021" name="Int. J. Syst. Evol. Microbiol.">
        <title>Roseibium litorale sp. nov., isolated from a tidal flat sediment and proposal for the reclassification of Labrenzia polysiphoniae as Roseibium polysiphoniae comb. nov.</title>
        <authorList>
            <person name="Liu Y."/>
            <person name="Pei T."/>
            <person name="Du J."/>
            <person name="Chao M."/>
            <person name="Deng M.R."/>
            <person name="Zhu H."/>
        </authorList>
    </citation>
    <scope>NUCLEOTIDE SEQUENCE [LARGE SCALE GENOMIC DNA]</scope>
    <source>
        <strain evidence="2 3">4C16A</strain>
    </source>
</reference>
<dbReference type="RefSeq" id="WP_192145385.1">
    <property type="nucleotide sequence ID" value="NZ_JACYXI010000001.1"/>
</dbReference>
<proteinExistence type="predicted"/>
<sequence>MSIGWAVALFLFCLFLLALVRMKPGRRHPTGYVKDDPPVSRNDRMGYGGWERREAIDHPEDLKDVHKTKDRTGL</sequence>
<feature type="region of interest" description="Disordered" evidence="1">
    <location>
        <begin position="29"/>
        <end position="53"/>
    </location>
</feature>
<reference evidence="3" key="1">
    <citation type="submission" date="2020-09" db="EMBL/GenBank/DDBJ databases">
        <title>The genome sequence of strain Labrenzia suaedae 4C16A.</title>
        <authorList>
            <person name="Liu Y."/>
        </authorList>
    </citation>
    <scope>NUCLEOTIDE SEQUENCE [LARGE SCALE GENOMIC DNA]</scope>
    <source>
        <strain evidence="3">4C16A</strain>
    </source>
</reference>
<evidence type="ECO:0000313" key="3">
    <source>
        <dbReference type="Proteomes" id="UP000632063"/>
    </source>
</evidence>
<name>A0ABR9CGJ1_9HYPH</name>
<protein>
    <recommendedName>
        <fullName evidence="4">Secreted protein</fullName>
    </recommendedName>
</protein>
<accession>A0ABR9CGJ1</accession>
<gene>
    <name evidence="2" type="ORF">IG616_00505</name>
</gene>
<organism evidence="2 3">
    <name type="scientific">Roseibium litorale</name>
    <dbReference type="NCBI Taxonomy" id="2803841"/>
    <lineage>
        <taxon>Bacteria</taxon>
        <taxon>Pseudomonadati</taxon>
        <taxon>Pseudomonadota</taxon>
        <taxon>Alphaproteobacteria</taxon>
        <taxon>Hyphomicrobiales</taxon>
        <taxon>Stappiaceae</taxon>
        <taxon>Roseibium</taxon>
    </lineage>
</organism>
<evidence type="ECO:0000256" key="1">
    <source>
        <dbReference type="SAM" id="MobiDB-lite"/>
    </source>
</evidence>